<dbReference type="InterPro" id="IPR036661">
    <property type="entry name" value="Luciferase-like_sf"/>
</dbReference>
<protein>
    <submittedName>
        <fullName evidence="3">LLM class F420-dependent oxidoreductase</fullName>
    </submittedName>
</protein>
<reference evidence="3 4" key="1">
    <citation type="submission" date="2018-07" db="EMBL/GenBank/DDBJ databases">
        <title>Halioglobus sp. genome submission.</title>
        <authorList>
            <person name="Ye M.-Q."/>
            <person name="Du Z.-J."/>
        </authorList>
    </citation>
    <scope>NUCLEOTIDE SEQUENCE [LARGE SCALE GENOMIC DNA]</scope>
    <source>
        <strain evidence="3 4">U0301</strain>
    </source>
</reference>
<evidence type="ECO:0000256" key="1">
    <source>
        <dbReference type="ARBA" id="ARBA00023002"/>
    </source>
</evidence>
<dbReference type="EMBL" id="QRAN01000001">
    <property type="protein sequence ID" value="RLQ23637.1"/>
    <property type="molecule type" value="Genomic_DNA"/>
</dbReference>
<dbReference type="RefSeq" id="WP_117951998.1">
    <property type="nucleotide sequence ID" value="NZ_QRAN01000001.1"/>
</dbReference>
<comment type="caution">
    <text evidence="3">The sequence shown here is derived from an EMBL/GenBank/DDBJ whole genome shotgun (WGS) entry which is preliminary data.</text>
</comment>
<evidence type="ECO:0000313" key="3">
    <source>
        <dbReference type="EMBL" id="RLQ23637.1"/>
    </source>
</evidence>
<dbReference type="CDD" id="cd01097">
    <property type="entry name" value="Tetrahydromethanopterin_reductase"/>
    <property type="match status" value="1"/>
</dbReference>
<dbReference type="GO" id="GO:0016705">
    <property type="term" value="F:oxidoreductase activity, acting on paired donors, with incorporation or reduction of molecular oxygen"/>
    <property type="evidence" value="ECO:0007669"/>
    <property type="project" value="InterPro"/>
</dbReference>
<dbReference type="NCBIfam" id="TIGR03559">
    <property type="entry name" value="F420_Rv3520c"/>
    <property type="match status" value="1"/>
</dbReference>
<sequence>MKLGFLLGYSGKQINIPMDLIKHAESLGFDSVWTAEAYGNDAVTAASWVLAQTEKIRVGTAIMQMPARTPAMAAMTAMSLDQLSGGRFIVGLGASGPQVVEGWHGVPYGKPVTRTREYIKIMRAIMERQGPVEFDGKLYQLPNQGEGTTGLGKPLKSILEASPDIPIYTASITPAGLRCAGEVANGVFPVWMDPNKFDIIGEHLEAGFAKAGNGKSLDNFDVAPFVSVAMNDDLDAAFDSLRPWLALYIGGMGAKGKNFYHDYTTRLGYGEAADKIQDLYLSGKQAEACAEIPRQLIDEIALVGPKDRIRERLQPWKEAGKKGHVGTMLLGVHDPEVLELFAAELL</sequence>
<feature type="domain" description="Luciferase-like" evidence="2">
    <location>
        <begin position="18"/>
        <end position="320"/>
    </location>
</feature>
<dbReference type="SUPFAM" id="SSF51679">
    <property type="entry name" value="Bacterial luciferase-like"/>
    <property type="match status" value="1"/>
</dbReference>
<dbReference type="Pfam" id="PF00296">
    <property type="entry name" value="Bac_luciferase"/>
    <property type="match status" value="1"/>
</dbReference>
<dbReference type="Proteomes" id="UP000265509">
    <property type="component" value="Unassembled WGS sequence"/>
</dbReference>
<dbReference type="Gene3D" id="3.20.20.30">
    <property type="entry name" value="Luciferase-like domain"/>
    <property type="match status" value="1"/>
</dbReference>
<dbReference type="InterPro" id="IPR019951">
    <property type="entry name" value="F420_OxRdatse_Rv3520c_pred"/>
</dbReference>
<dbReference type="InterPro" id="IPR011251">
    <property type="entry name" value="Luciferase-like_dom"/>
</dbReference>
<dbReference type="AlphaFoldDB" id="A0A3L7E187"/>
<dbReference type="InterPro" id="IPR050564">
    <property type="entry name" value="F420-G6PD/mer"/>
</dbReference>
<dbReference type="PANTHER" id="PTHR43244:SF1">
    <property type="entry name" value="5,10-METHYLENETETRAHYDROMETHANOPTERIN REDUCTASE"/>
    <property type="match status" value="1"/>
</dbReference>
<name>A0A3L7E187_9GAMM</name>
<organism evidence="3 4">
    <name type="scientific">Seongchinamella sediminis</name>
    <dbReference type="NCBI Taxonomy" id="2283635"/>
    <lineage>
        <taxon>Bacteria</taxon>
        <taxon>Pseudomonadati</taxon>
        <taxon>Pseudomonadota</taxon>
        <taxon>Gammaproteobacteria</taxon>
        <taxon>Cellvibrionales</taxon>
        <taxon>Halieaceae</taxon>
        <taxon>Seongchinamella</taxon>
    </lineage>
</organism>
<dbReference type="OrthoDB" id="7239898at2"/>
<dbReference type="PANTHER" id="PTHR43244">
    <property type="match status" value="1"/>
</dbReference>
<keyword evidence="1" id="KW-0560">Oxidoreductase</keyword>
<evidence type="ECO:0000259" key="2">
    <source>
        <dbReference type="Pfam" id="PF00296"/>
    </source>
</evidence>
<gene>
    <name evidence="3" type="ORF">DWB85_00320</name>
</gene>
<keyword evidence="4" id="KW-1185">Reference proteome</keyword>
<accession>A0A3L7E187</accession>
<proteinExistence type="predicted"/>
<evidence type="ECO:0000313" key="4">
    <source>
        <dbReference type="Proteomes" id="UP000265509"/>
    </source>
</evidence>